<dbReference type="InterPro" id="IPR036388">
    <property type="entry name" value="WH-like_DNA-bd_sf"/>
</dbReference>
<dbReference type="SUPFAM" id="SSF46785">
    <property type="entry name" value="Winged helix' DNA-binding domain"/>
    <property type="match status" value="1"/>
</dbReference>
<dbReference type="PANTHER" id="PTHR43252:SF4">
    <property type="entry name" value="TRANSCRIPTIONAL REGULATORY PROTEIN"/>
    <property type="match status" value="1"/>
</dbReference>
<proteinExistence type="predicted"/>
<keyword evidence="3" id="KW-0238">DNA-binding</keyword>
<accession>A0A4Q7ZUC9</accession>
<dbReference type="InterPro" id="IPR036390">
    <property type="entry name" value="WH_DNA-bd_sf"/>
</dbReference>
<feature type="domain" description="Transcription regulator PadR N-terminal" evidence="1">
    <location>
        <begin position="37"/>
        <end position="110"/>
    </location>
</feature>
<dbReference type="AlphaFoldDB" id="A0A4Q7ZUC9"/>
<dbReference type="Gene3D" id="1.10.10.10">
    <property type="entry name" value="Winged helix-like DNA-binding domain superfamily/Winged helix DNA-binding domain"/>
    <property type="match status" value="1"/>
</dbReference>
<dbReference type="Gene3D" id="6.10.140.190">
    <property type="match status" value="1"/>
</dbReference>
<reference evidence="3 4" key="1">
    <citation type="submission" date="2019-02" db="EMBL/GenBank/DDBJ databases">
        <title>Sequencing the genomes of 1000 actinobacteria strains.</title>
        <authorList>
            <person name="Klenk H.-P."/>
        </authorList>
    </citation>
    <scope>NUCLEOTIDE SEQUENCE [LARGE SCALE GENOMIC DNA]</scope>
    <source>
        <strain evidence="3 4">DSM 45162</strain>
    </source>
</reference>
<protein>
    <submittedName>
        <fullName evidence="3">DNA-binding PadR family transcriptional regulator</fullName>
    </submittedName>
</protein>
<dbReference type="PANTHER" id="PTHR43252">
    <property type="entry name" value="TRANSCRIPTIONAL REGULATOR YQJI"/>
    <property type="match status" value="1"/>
</dbReference>
<dbReference type="InterPro" id="IPR018309">
    <property type="entry name" value="Tscrpt_reg_PadR_C"/>
</dbReference>
<organism evidence="3 4">
    <name type="scientific">Krasilnikovia cinnamomea</name>
    <dbReference type="NCBI Taxonomy" id="349313"/>
    <lineage>
        <taxon>Bacteria</taxon>
        <taxon>Bacillati</taxon>
        <taxon>Actinomycetota</taxon>
        <taxon>Actinomycetes</taxon>
        <taxon>Micromonosporales</taxon>
        <taxon>Micromonosporaceae</taxon>
        <taxon>Krasilnikovia</taxon>
    </lineage>
</organism>
<feature type="domain" description="Transcription regulator PadR C-terminal" evidence="2">
    <location>
        <begin position="122"/>
        <end position="209"/>
    </location>
</feature>
<dbReference type="EMBL" id="SHKY01000001">
    <property type="protein sequence ID" value="RZU54233.1"/>
    <property type="molecule type" value="Genomic_DNA"/>
</dbReference>
<name>A0A4Q7ZUC9_9ACTN</name>
<dbReference type="InterPro" id="IPR005149">
    <property type="entry name" value="Tscrpt_reg_PadR_N"/>
</dbReference>
<evidence type="ECO:0000259" key="2">
    <source>
        <dbReference type="Pfam" id="PF10400"/>
    </source>
</evidence>
<evidence type="ECO:0000259" key="1">
    <source>
        <dbReference type="Pfam" id="PF03551"/>
    </source>
</evidence>
<gene>
    <name evidence="3" type="ORF">EV385_6181</name>
</gene>
<dbReference type="GO" id="GO:0003677">
    <property type="term" value="F:DNA binding"/>
    <property type="evidence" value="ECO:0007669"/>
    <property type="project" value="UniProtKB-KW"/>
</dbReference>
<keyword evidence="4" id="KW-1185">Reference proteome</keyword>
<evidence type="ECO:0000313" key="4">
    <source>
        <dbReference type="Proteomes" id="UP000292564"/>
    </source>
</evidence>
<comment type="caution">
    <text evidence="3">The sequence shown here is derived from an EMBL/GenBank/DDBJ whole genome shotgun (WGS) entry which is preliminary data.</text>
</comment>
<dbReference type="Pfam" id="PF03551">
    <property type="entry name" value="PadR"/>
    <property type="match status" value="1"/>
</dbReference>
<sequence length="213" mass="24142">MVAPWYRAALFRVAGRRVLLCNELHSKMRGMALEHAILVSLLEQPGSGYELARRFERSIGRFWTATHQQIYRVLKRMETDGWVTAEQIGQEGRPDKRSFRVAPAGRSALTAWLHEPVQPEAIRHELAVKIRGAAFDGAAGRSALITEVERYRKTHQDILARYLAGEARDFPDPAALDVGQSLQHVVLRGGIAYERMVLTWLDDVLATLRDLHH</sequence>
<dbReference type="Proteomes" id="UP000292564">
    <property type="component" value="Unassembled WGS sequence"/>
</dbReference>
<dbReference type="Pfam" id="PF10400">
    <property type="entry name" value="Vir_act_alpha_C"/>
    <property type="match status" value="1"/>
</dbReference>
<evidence type="ECO:0000313" key="3">
    <source>
        <dbReference type="EMBL" id="RZU54233.1"/>
    </source>
</evidence>